<evidence type="ECO:0000259" key="1">
    <source>
        <dbReference type="Pfam" id="PF25164"/>
    </source>
</evidence>
<proteinExistence type="predicted"/>
<dbReference type="OrthoDB" id="4916564at2"/>
<gene>
    <name evidence="2" type="ordered locus">Pcar_0119</name>
</gene>
<dbReference type="Proteomes" id="UP000002534">
    <property type="component" value="Chromosome"/>
</dbReference>
<dbReference type="KEGG" id="pca:Pcar_0119"/>
<dbReference type="RefSeq" id="WP_011339772.1">
    <property type="nucleotide sequence ID" value="NC_007498.2"/>
</dbReference>
<dbReference type="HOGENOM" id="CLU_512723_0_0_7"/>
<protein>
    <recommendedName>
        <fullName evidence="1">Competence protein CoiA-like N-terminal domain-containing protein</fullName>
    </recommendedName>
</protein>
<dbReference type="STRING" id="338963.Pcar_0119"/>
<organism evidence="2 3">
    <name type="scientific">Syntrophotalea carbinolica (strain DSM 2380 / NBRC 103641 / GraBd1)</name>
    <name type="common">Pelobacter carbinolicus</name>
    <dbReference type="NCBI Taxonomy" id="338963"/>
    <lineage>
        <taxon>Bacteria</taxon>
        <taxon>Pseudomonadati</taxon>
        <taxon>Thermodesulfobacteriota</taxon>
        <taxon>Desulfuromonadia</taxon>
        <taxon>Desulfuromonadales</taxon>
        <taxon>Syntrophotaleaceae</taxon>
        <taxon>Syntrophotalea</taxon>
    </lineage>
</organism>
<accession>Q3A8B1</accession>
<dbReference type="AlphaFoldDB" id="Q3A8B1"/>
<sequence length="531" mass="61613">MSDVLLPIAKVVSDGSILHISDTPYMVLKDKDLVCPFCGGRVYKRAGTRQPHFYHKPKNDCNISRETLLHEGAKHFIHDRLVKNIEFKIYVDTSKIDSVASIELLTALGINSFSISSKSVFQNTNCQHEIEKNIDCFRPDILSVRKTKDKKQLFAWEVFVSHGLEEEKISHFIADDIGFVELIPQVASDPFEGYVFSLNRFNKIEKALNDELVFSKFQSIFENQLFEISKERIEDRIVQEIVEKRMIKIEKTLRNNIENEYIDKRLKEKTKSLKEKIIGEIANQKKEEAQKSICFDIRDLPVGFSLKLTNCLTQRFSTQKYHNHLNLRFIGKGEVAKKVQLIDKGKFKNIRINSQYNILSPYDCYANIVLFLISVGYCKPLLRESRSSSRKQLVGLRLYIPNALKGEIKTQDIIIGDHSEYEYPKEDIIDFELKKWKNKGKWILIAKEYIDDDQGYVVINPEMQLFKLLEIFINDFHVKFNTGVNSNNYRGISSIEIKGLPDESDIKELIEAKLNLSHFLPKIGRADRQFI</sequence>
<dbReference type="Pfam" id="PF25164">
    <property type="entry name" value="CoiA_N"/>
    <property type="match status" value="1"/>
</dbReference>
<reference evidence="2 3" key="2">
    <citation type="journal article" date="2012" name="BMC Genomics">
        <title>The genome of Pelobacter carbinolicus reveals surprising metabolic capabilities and physiological features.</title>
        <authorList>
            <person name="Aklujkar M."/>
            <person name="Haveman S.A."/>
            <person name="Didonato R.Jr."/>
            <person name="Chertkov O."/>
            <person name="Han C.S."/>
            <person name="Land M.L."/>
            <person name="Brown P."/>
            <person name="Lovley D.R."/>
        </authorList>
    </citation>
    <scope>NUCLEOTIDE SEQUENCE [LARGE SCALE GENOMIC DNA]</scope>
    <source>
        <strain evidence="3">DSM 2380 / NBRC 103641 / GraBd1</strain>
    </source>
</reference>
<evidence type="ECO:0000313" key="2">
    <source>
        <dbReference type="EMBL" id="ABA87381.2"/>
    </source>
</evidence>
<keyword evidence="3" id="KW-1185">Reference proteome</keyword>
<evidence type="ECO:0000313" key="3">
    <source>
        <dbReference type="Proteomes" id="UP000002534"/>
    </source>
</evidence>
<feature type="domain" description="Competence protein CoiA-like N-terminal" evidence="1">
    <location>
        <begin position="29"/>
        <end position="64"/>
    </location>
</feature>
<reference evidence="3" key="1">
    <citation type="submission" date="2005-10" db="EMBL/GenBank/DDBJ databases">
        <title>Complete sequence of Pelobacter carbinolicus DSM 2380.</title>
        <authorList>
            <person name="Copeland A."/>
            <person name="Lucas S."/>
            <person name="Lapidus A."/>
            <person name="Barry K."/>
            <person name="Detter J.C."/>
            <person name="Glavina T."/>
            <person name="Hammon N."/>
            <person name="Israni S."/>
            <person name="Pitluck S."/>
            <person name="Chertkov O."/>
            <person name="Schmutz J."/>
            <person name="Larimer F."/>
            <person name="Land M."/>
            <person name="Kyrpides N."/>
            <person name="Ivanova N."/>
            <person name="Richardson P."/>
        </authorList>
    </citation>
    <scope>NUCLEOTIDE SEQUENCE [LARGE SCALE GENOMIC DNA]</scope>
    <source>
        <strain evidence="3">DSM 2380 / NBRC 103641 / GraBd1</strain>
    </source>
</reference>
<dbReference type="InterPro" id="IPR057253">
    <property type="entry name" value="CoiA-like_N"/>
</dbReference>
<name>Q3A8B1_SYNC1</name>
<dbReference type="EMBL" id="CP000142">
    <property type="protein sequence ID" value="ABA87381.2"/>
    <property type="molecule type" value="Genomic_DNA"/>
</dbReference>